<dbReference type="RefSeq" id="WP_405146665.1">
    <property type="nucleotide sequence ID" value="NZ_CP109527.1"/>
</dbReference>
<dbReference type="PRINTS" id="PR00080">
    <property type="entry name" value="SDRFAMILY"/>
</dbReference>
<dbReference type="Pfam" id="PF00106">
    <property type="entry name" value="adh_short"/>
    <property type="match status" value="1"/>
</dbReference>
<dbReference type="Gene3D" id="3.40.50.720">
    <property type="entry name" value="NAD(P)-binding Rossmann-like Domain"/>
    <property type="match status" value="1"/>
</dbReference>
<comment type="similarity">
    <text evidence="1 4">Belongs to the short-chain dehydrogenases/reductases (SDR) family.</text>
</comment>
<dbReference type="PANTHER" id="PTHR24321">
    <property type="entry name" value="DEHYDROGENASES, SHORT CHAIN"/>
    <property type="match status" value="1"/>
</dbReference>
<reference evidence="5 6" key="1">
    <citation type="submission" date="2022-10" db="EMBL/GenBank/DDBJ databases">
        <title>The complete genomes of actinobacterial strains from the NBC collection.</title>
        <authorList>
            <person name="Joergensen T.S."/>
            <person name="Alvarez Arevalo M."/>
            <person name="Sterndorff E.B."/>
            <person name="Faurdal D."/>
            <person name="Vuksanovic O."/>
            <person name="Mourched A.-S."/>
            <person name="Charusanti P."/>
            <person name="Shaw S."/>
            <person name="Blin K."/>
            <person name="Weber T."/>
        </authorList>
    </citation>
    <scope>NUCLEOTIDE SEQUENCE [LARGE SCALE GENOMIC DNA]</scope>
    <source>
        <strain evidence="5 6">NBC_01413</strain>
    </source>
</reference>
<dbReference type="PRINTS" id="PR00081">
    <property type="entry name" value="GDHRDH"/>
</dbReference>
<dbReference type="PROSITE" id="PS00061">
    <property type="entry name" value="ADH_SHORT"/>
    <property type="match status" value="1"/>
</dbReference>
<evidence type="ECO:0000256" key="4">
    <source>
        <dbReference type="RuleBase" id="RU000363"/>
    </source>
</evidence>
<evidence type="ECO:0000313" key="6">
    <source>
        <dbReference type="Proteomes" id="UP001621418"/>
    </source>
</evidence>
<keyword evidence="3" id="KW-0520">NAD</keyword>
<evidence type="ECO:0000313" key="5">
    <source>
        <dbReference type="EMBL" id="WTY34361.1"/>
    </source>
</evidence>
<dbReference type="NCBIfam" id="NF009467">
    <property type="entry name" value="PRK12826.1-3"/>
    <property type="match status" value="1"/>
</dbReference>
<sequence>MAGRVQDKVAFITGAARGMGRSHAVRLAEEGADIIALDICDQMDSVEYPLATPDDLAETVRLVEKLGRRIVAVQADVRDYDAVKTAVDEGVAQLGRLDIVAANSGIITAARLEDLEPSVWREMIDVNLTGAWYSAKATIPHLRAAGGGAIIITSSVAGLRGAQNAGAYVASKHGVVGLMRSLALELAEDNIRVNTVHPAMTDTPIVQNPFMYGLYAPDLDPADRTKENMAERFAMSHALPLPLLDPVDISNAVLFLGSDEGRYVTGIAMPVDAGCMLK</sequence>
<gene>
    <name evidence="5" type="ORF">OG308_23980</name>
</gene>
<dbReference type="CDD" id="cd05233">
    <property type="entry name" value="SDR_c"/>
    <property type="match status" value="1"/>
</dbReference>
<dbReference type="InterPro" id="IPR023985">
    <property type="entry name" value="SDR_subfam_1"/>
</dbReference>
<dbReference type="PANTHER" id="PTHR24321:SF8">
    <property type="entry name" value="ESTRADIOL 17-BETA-DEHYDROGENASE 8-RELATED"/>
    <property type="match status" value="1"/>
</dbReference>
<dbReference type="SUPFAM" id="SSF51735">
    <property type="entry name" value="NAD(P)-binding Rossmann-fold domains"/>
    <property type="match status" value="1"/>
</dbReference>
<protein>
    <submittedName>
        <fullName evidence="5">Mycofactocin-coupled SDR family oxidoreductase</fullName>
    </submittedName>
</protein>
<evidence type="ECO:0000256" key="2">
    <source>
        <dbReference type="ARBA" id="ARBA00023002"/>
    </source>
</evidence>
<organism evidence="5 6">
    <name type="scientific">Nocardia salmonicida</name>
    <dbReference type="NCBI Taxonomy" id="53431"/>
    <lineage>
        <taxon>Bacteria</taxon>
        <taxon>Bacillati</taxon>
        <taxon>Actinomycetota</taxon>
        <taxon>Actinomycetes</taxon>
        <taxon>Mycobacteriales</taxon>
        <taxon>Nocardiaceae</taxon>
        <taxon>Nocardia</taxon>
    </lineage>
</organism>
<evidence type="ECO:0000256" key="1">
    <source>
        <dbReference type="ARBA" id="ARBA00006484"/>
    </source>
</evidence>
<name>A0ABZ1N3E5_9NOCA</name>
<keyword evidence="6" id="KW-1185">Reference proteome</keyword>
<accession>A0ABZ1N3E5</accession>
<dbReference type="InterPro" id="IPR036291">
    <property type="entry name" value="NAD(P)-bd_dom_sf"/>
</dbReference>
<evidence type="ECO:0000256" key="3">
    <source>
        <dbReference type="ARBA" id="ARBA00023027"/>
    </source>
</evidence>
<dbReference type="InterPro" id="IPR002347">
    <property type="entry name" value="SDR_fam"/>
</dbReference>
<dbReference type="InterPro" id="IPR020904">
    <property type="entry name" value="Sc_DH/Rdtase_CS"/>
</dbReference>
<proteinExistence type="inferred from homology"/>
<dbReference type="EMBL" id="CP109527">
    <property type="protein sequence ID" value="WTY34361.1"/>
    <property type="molecule type" value="Genomic_DNA"/>
</dbReference>
<dbReference type="NCBIfam" id="TIGR03971">
    <property type="entry name" value="SDR_subfam_1"/>
    <property type="match status" value="1"/>
</dbReference>
<dbReference type="Proteomes" id="UP001621418">
    <property type="component" value="Chromosome"/>
</dbReference>
<keyword evidence="2" id="KW-0560">Oxidoreductase</keyword>